<keyword evidence="1" id="KW-0812">Transmembrane</keyword>
<dbReference type="AlphaFoldDB" id="A0A919YCB3"/>
<evidence type="ECO:0000313" key="3">
    <source>
        <dbReference type="Proteomes" id="UP000682811"/>
    </source>
</evidence>
<feature type="transmembrane region" description="Helical" evidence="1">
    <location>
        <begin position="7"/>
        <end position="27"/>
    </location>
</feature>
<gene>
    <name evidence="2" type="ORF">J34TS1_18580</name>
</gene>
<keyword evidence="1" id="KW-1133">Transmembrane helix</keyword>
<proteinExistence type="predicted"/>
<dbReference type="Proteomes" id="UP000682811">
    <property type="component" value="Unassembled WGS sequence"/>
</dbReference>
<name>A0A919YCB3_9BACL</name>
<keyword evidence="3" id="KW-1185">Reference proteome</keyword>
<evidence type="ECO:0000313" key="2">
    <source>
        <dbReference type="EMBL" id="GIO47093.1"/>
    </source>
</evidence>
<organism evidence="2 3">
    <name type="scientific">Paenibacillus azoreducens</name>
    <dbReference type="NCBI Taxonomy" id="116718"/>
    <lineage>
        <taxon>Bacteria</taxon>
        <taxon>Bacillati</taxon>
        <taxon>Bacillota</taxon>
        <taxon>Bacilli</taxon>
        <taxon>Bacillales</taxon>
        <taxon>Paenibacillaceae</taxon>
        <taxon>Paenibacillus</taxon>
    </lineage>
</organism>
<evidence type="ECO:0000256" key="1">
    <source>
        <dbReference type="SAM" id="Phobius"/>
    </source>
</evidence>
<keyword evidence="1" id="KW-0472">Membrane</keyword>
<protein>
    <submittedName>
        <fullName evidence="2">Uncharacterized protein</fullName>
    </submittedName>
</protein>
<accession>A0A919YCB3</accession>
<dbReference type="EMBL" id="BORT01000006">
    <property type="protein sequence ID" value="GIO47093.1"/>
    <property type="molecule type" value="Genomic_DNA"/>
</dbReference>
<dbReference type="RefSeq" id="WP_212978008.1">
    <property type="nucleotide sequence ID" value="NZ_AP025343.1"/>
</dbReference>
<sequence>MISKKKIQWMILTVVIILIVFISYKYFFRETIKNEAESKVATELTMNEAIEIGRVKVKEWSKEANLLKIISQDETMGGTRGETGKRYIWNLYFSDPKKW</sequence>
<reference evidence="2 3" key="1">
    <citation type="submission" date="2021-03" db="EMBL/GenBank/DDBJ databases">
        <title>Antimicrobial resistance genes in bacteria isolated from Japanese honey, and their potential for conferring macrolide and lincosamide resistance in the American foulbrood pathogen Paenibacillus larvae.</title>
        <authorList>
            <person name="Okamoto M."/>
            <person name="Kumagai M."/>
            <person name="Kanamori H."/>
            <person name="Takamatsu D."/>
        </authorList>
    </citation>
    <scope>NUCLEOTIDE SEQUENCE [LARGE SCALE GENOMIC DNA]</scope>
    <source>
        <strain evidence="2 3">J34TS1</strain>
    </source>
</reference>
<comment type="caution">
    <text evidence="2">The sequence shown here is derived from an EMBL/GenBank/DDBJ whole genome shotgun (WGS) entry which is preliminary data.</text>
</comment>